<keyword evidence="8" id="KW-1133">Transmembrane helix</keyword>
<evidence type="ECO:0000313" key="13">
    <source>
        <dbReference type="EMBL" id="TVV73193.1"/>
    </source>
</evidence>
<keyword evidence="13" id="KW-0966">Cell projection</keyword>
<dbReference type="Pfam" id="PF03748">
    <property type="entry name" value="FliL"/>
    <property type="match status" value="1"/>
</dbReference>
<organism evidence="13 14">
    <name type="scientific">Alterirhizorhabdus solaris</name>
    <dbReference type="NCBI Taxonomy" id="2529389"/>
    <lineage>
        <taxon>Bacteria</taxon>
        <taxon>Pseudomonadati</taxon>
        <taxon>Pseudomonadota</taxon>
        <taxon>Alphaproteobacteria</taxon>
        <taxon>Sphingomonadales</taxon>
        <taxon>Rhizorhabdaceae</taxon>
        <taxon>Alterirhizorhabdus</taxon>
    </lineage>
</organism>
<evidence type="ECO:0000256" key="10">
    <source>
        <dbReference type="RuleBase" id="RU364125"/>
    </source>
</evidence>
<sequence length="177" mass="18810">MKKMLVIGGGALLLLGGGAAAGMYAGGKLGGGGHEEKKEDPNAPKLVLKEGEHGPQTAKGHDGDNTPDDTGIYKATYYPIEQSFTSNLTDTNGFAQLGLGVSTYYDQKVIDNLKENEMPVRSAILLTLADQEAEVLSTPEGKKMLQKKLKVAINDVLKQTTGFGGIDDVYFTSFIIS</sequence>
<dbReference type="Proteomes" id="UP000318681">
    <property type="component" value="Unassembled WGS sequence"/>
</dbReference>
<comment type="caution">
    <text evidence="13">The sequence shown here is derived from an EMBL/GenBank/DDBJ whole genome shotgun (WGS) entry which is preliminary data.</text>
</comment>
<evidence type="ECO:0000256" key="7">
    <source>
        <dbReference type="ARBA" id="ARBA00022779"/>
    </source>
</evidence>
<comment type="subcellular location">
    <subcellularLocation>
        <location evidence="10">Cell inner membrane</location>
    </subcellularLocation>
    <subcellularLocation>
        <location evidence="2">Cell membrane</location>
        <topology evidence="2">Single-pass membrane protein</topology>
    </subcellularLocation>
</comment>
<dbReference type="GO" id="GO:0071978">
    <property type="term" value="P:bacterial-type flagellum-dependent swarming motility"/>
    <property type="evidence" value="ECO:0007669"/>
    <property type="project" value="TreeGrafter"/>
</dbReference>
<keyword evidence="7 10" id="KW-0283">Flagellar rotation</keyword>
<keyword evidence="12" id="KW-0732">Signal</keyword>
<evidence type="ECO:0000256" key="9">
    <source>
        <dbReference type="ARBA" id="ARBA00023136"/>
    </source>
</evidence>
<feature type="chain" id="PRO_5022190854" description="Flagellar protein FliL" evidence="12">
    <location>
        <begin position="22"/>
        <end position="177"/>
    </location>
</feature>
<reference evidence="13 14" key="1">
    <citation type="submission" date="2019-07" db="EMBL/GenBank/DDBJ databases">
        <title>Sphingomonas solaris sp. nov., isolated from a solar panel from Boston, Massachusetts.</title>
        <authorList>
            <person name="Tanner K."/>
            <person name="Pascual J."/>
            <person name="Mancuso C."/>
            <person name="Pereto J."/>
            <person name="Khalil A."/>
            <person name="Vilanova C."/>
        </authorList>
    </citation>
    <scope>NUCLEOTIDE SEQUENCE [LARGE SCALE GENOMIC DNA]</scope>
    <source>
        <strain evidence="13 14">R4DWN</strain>
    </source>
</reference>
<dbReference type="GO" id="GO:0006935">
    <property type="term" value="P:chemotaxis"/>
    <property type="evidence" value="ECO:0007669"/>
    <property type="project" value="UniProtKB-KW"/>
</dbReference>
<feature type="compositionally biased region" description="Basic and acidic residues" evidence="11">
    <location>
        <begin position="33"/>
        <end position="64"/>
    </location>
</feature>
<dbReference type="AlphaFoldDB" id="A0A558R1E0"/>
<dbReference type="EMBL" id="VNIM01000051">
    <property type="protein sequence ID" value="TVV73193.1"/>
    <property type="molecule type" value="Genomic_DNA"/>
</dbReference>
<evidence type="ECO:0000256" key="12">
    <source>
        <dbReference type="SAM" id="SignalP"/>
    </source>
</evidence>
<dbReference type="InterPro" id="IPR005503">
    <property type="entry name" value="FliL"/>
</dbReference>
<keyword evidence="5 10" id="KW-0145">Chemotaxis</keyword>
<evidence type="ECO:0000256" key="8">
    <source>
        <dbReference type="ARBA" id="ARBA00022989"/>
    </source>
</evidence>
<keyword evidence="6" id="KW-0812">Transmembrane</keyword>
<dbReference type="GO" id="GO:0005886">
    <property type="term" value="C:plasma membrane"/>
    <property type="evidence" value="ECO:0007669"/>
    <property type="project" value="UniProtKB-SubCell"/>
</dbReference>
<accession>A0A558R1E0</accession>
<feature type="signal peptide" evidence="12">
    <location>
        <begin position="1"/>
        <end position="21"/>
    </location>
</feature>
<evidence type="ECO:0000256" key="2">
    <source>
        <dbReference type="ARBA" id="ARBA00004162"/>
    </source>
</evidence>
<keyword evidence="4" id="KW-1003">Cell membrane</keyword>
<evidence type="ECO:0000256" key="1">
    <source>
        <dbReference type="ARBA" id="ARBA00002254"/>
    </source>
</evidence>
<protein>
    <recommendedName>
        <fullName evidence="10">Flagellar protein FliL</fullName>
    </recommendedName>
</protein>
<feature type="region of interest" description="Disordered" evidence="11">
    <location>
        <begin position="29"/>
        <end position="68"/>
    </location>
</feature>
<dbReference type="OrthoDB" id="7058946at2"/>
<keyword evidence="14" id="KW-1185">Reference proteome</keyword>
<proteinExistence type="inferred from homology"/>
<keyword evidence="13" id="KW-0969">Cilium</keyword>
<keyword evidence="10" id="KW-0997">Cell inner membrane</keyword>
<keyword evidence="9 10" id="KW-0472">Membrane</keyword>
<dbReference type="GO" id="GO:0009425">
    <property type="term" value="C:bacterial-type flagellum basal body"/>
    <property type="evidence" value="ECO:0007669"/>
    <property type="project" value="InterPro"/>
</dbReference>
<evidence type="ECO:0000256" key="11">
    <source>
        <dbReference type="SAM" id="MobiDB-lite"/>
    </source>
</evidence>
<keyword evidence="13" id="KW-0282">Flagellum</keyword>
<name>A0A558R1E0_9SPHN</name>
<dbReference type="PANTHER" id="PTHR35091">
    <property type="entry name" value="FLAGELLAR PROTEIN FLIL"/>
    <property type="match status" value="1"/>
</dbReference>
<comment type="similarity">
    <text evidence="3 10">Belongs to the FliL family.</text>
</comment>
<dbReference type="PANTHER" id="PTHR35091:SF2">
    <property type="entry name" value="FLAGELLAR PROTEIN FLIL"/>
    <property type="match status" value="1"/>
</dbReference>
<evidence type="ECO:0000256" key="4">
    <source>
        <dbReference type="ARBA" id="ARBA00022475"/>
    </source>
</evidence>
<evidence type="ECO:0000313" key="14">
    <source>
        <dbReference type="Proteomes" id="UP000318681"/>
    </source>
</evidence>
<evidence type="ECO:0000256" key="5">
    <source>
        <dbReference type="ARBA" id="ARBA00022500"/>
    </source>
</evidence>
<evidence type="ECO:0000256" key="3">
    <source>
        <dbReference type="ARBA" id="ARBA00008281"/>
    </source>
</evidence>
<evidence type="ECO:0000256" key="6">
    <source>
        <dbReference type="ARBA" id="ARBA00022692"/>
    </source>
</evidence>
<comment type="function">
    <text evidence="1 10">Controls the rotational direction of flagella during chemotaxis.</text>
</comment>
<gene>
    <name evidence="13" type="ORF">FOY91_12850</name>
</gene>